<dbReference type="GO" id="GO:0016787">
    <property type="term" value="F:hydrolase activity"/>
    <property type="evidence" value="ECO:0007669"/>
    <property type="project" value="UniProtKB-KW"/>
</dbReference>
<dbReference type="InterPro" id="IPR027806">
    <property type="entry name" value="HARBI1_dom"/>
</dbReference>
<dbReference type="GO" id="GO:0004518">
    <property type="term" value="F:nuclease activity"/>
    <property type="evidence" value="ECO:0007669"/>
    <property type="project" value="UniProtKB-KW"/>
</dbReference>
<keyword evidence="6" id="KW-0378">Hydrolase</keyword>
<evidence type="ECO:0000259" key="8">
    <source>
        <dbReference type="Pfam" id="PF13359"/>
    </source>
</evidence>
<dbReference type="PANTHER" id="PTHR22930:SF289">
    <property type="entry name" value="DDE TNP4 DOMAIN-CONTAINING PROTEIN-RELATED"/>
    <property type="match status" value="1"/>
</dbReference>
<reference evidence="10" key="2">
    <citation type="journal article" date="2015" name="Gigascience">
        <title>Reconstructing a comprehensive transcriptome assembly of a white-pupal translocated strain of the pest fruit fly Bactrocera cucurbitae.</title>
        <authorList>
            <person name="Sim S.B."/>
            <person name="Calla B."/>
            <person name="Hall B."/>
            <person name="DeRego T."/>
            <person name="Geib S.M."/>
        </authorList>
    </citation>
    <scope>NUCLEOTIDE SEQUENCE</scope>
</reference>
<evidence type="ECO:0000256" key="5">
    <source>
        <dbReference type="ARBA" id="ARBA00022723"/>
    </source>
</evidence>
<sequence>MDTIALNLSDSDSENENCVKIRRERRNLRNSSKDILEMDDFNFIKNFRVNKRAFTYILREYENVCGNDKRQGSLSPKLKLAACLRFFATGNYQHCIGKDFNINVAQSTFCGILEEVLNCLEYRLCSRWISNYMTDSEELESKTFFFVKSKIPGVTMAVDGTHIKIMAPKGDKHLYYNRKGFSSLNVMIVCDHKMQIRYVCAKYPGSSHDSHIWDLSDMKSISATNYRRGNANLILGDKGYPLQPWLITPFREPITCLRKRRFNTRHAKGRIIVEKTIGLLKSVFRCLCSERGLHYEPFKAARIVNFCCALHNIRLNFNSNETFNEPYLDTTENEYSIDDDNDLDDMPADEASRIRDSLLD</sequence>
<name>A0A0A1WVH7_ZEUCU</name>
<reference evidence="10" key="1">
    <citation type="submission" date="2014-11" db="EMBL/GenBank/DDBJ databases">
        <authorList>
            <person name="Geib S."/>
        </authorList>
    </citation>
    <scope>NUCLEOTIDE SEQUENCE</scope>
</reference>
<organism evidence="10">
    <name type="scientific">Zeugodacus cucurbitae</name>
    <name type="common">Melon fruit fly</name>
    <name type="synonym">Bactrocera cucurbitae</name>
    <dbReference type="NCBI Taxonomy" id="28588"/>
    <lineage>
        <taxon>Eukaryota</taxon>
        <taxon>Metazoa</taxon>
        <taxon>Ecdysozoa</taxon>
        <taxon>Arthropoda</taxon>
        <taxon>Hexapoda</taxon>
        <taxon>Insecta</taxon>
        <taxon>Pterygota</taxon>
        <taxon>Neoptera</taxon>
        <taxon>Endopterygota</taxon>
        <taxon>Diptera</taxon>
        <taxon>Brachycera</taxon>
        <taxon>Muscomorpha</taxon>
        <taxon>Tephritoidea</taxon>
        <taxon>Tephritidae</taxon>
        <taxon>Zeugodacus</taxon>
        <taxon>Zeugodacus</taxon>
    </lineage>
</organism>
<proteinExistence type="inferred from homology"/>
<evidence type="ECO:0000256" key="7">
    <source>
        <dbReference type="ARBA" id="ARBA00023242"/>
    </source>
</evidence>
<dbReference type="EMBL" id="GBXI01011213">
    <property type="protein sequence ID" value="JAD03079.1"/>
    <property type="molecule type" value="Transcribed_RNA"/>
</dbReference>
<dbReference type="PANTHER" id="PTHR22930">
    <property type="match status" value="1"/>
</dbReference>
<gene>
    <name evidence="10" type="primary">harbi1_6</name>
    <name evidence="9" type="synonym">harbi1_4</name>
    <name evidence="10" type="ORF">g.37753</name>
    <name evidence="9" type="ORF">g.37755</name>
</gene>
<evidence type="ECO:0000256" key="2">
    <source>
        <dbReference type="ARBA" id="ARBA00004123"/>
    </source>
</evidence>
<keyword evidence="7" id="KW-0539">Nucleus</keyword>
<comment type="subcellular location">
    <subcellularLocation>
        <location evidence="2">Nucleus</location>
    </subcellularLocation>
</comment>
<evidence type="ECO:0000256" key="6">
    <source>
        <dbReference type="ARBA" id="ARBA00022801"/>
    </source>
</evidence>
<evidence type="ECO:0000313" key="10">
    <source>
        <dbReference type="EMBL" id="JAD03079.1"/>
    </source>
</evidence>
<keyword evidence="4" id="KW-0540">Nuclease</keyword>
<evidence type="ECO:0000313" key="9">
    <source>
        <dbReference type="EMBL" id="JAC99828.1"/>
    </source>
</evidence>
<dbReference type="InterPro" id="IPR045249">
    <property type="entry name" value="HARBI1-like"/>
</dbReference>
<evidence type="ECO:0000256" key="3">
    <source>
        <dbReference type="ARBA" id="ARBA00006958"/>
    </source>
</evidence>
<feature type="domain" description="DDE Tnp4" evidence="8">
    <location>
        <begin position="158"/>
        <end position="312"/>
    </location>
</feature>
<evidence type="ECO:0000256" key="4">
    <source>
        <dbReference type="ARBA" id="ARBA00022722"/>
    </source>
</evidence>
<evidence type="ECO:0000256" key="1">
    <source>
        <dbReference type="ARBA" id="ARBA00001968"/>
    </source>
</evidence>
<comment type="cofactor">
    <cofactor evidence="1">
        <name>a divalent metal cation</name>
        <dbReference type="ChEBI" id="CHEBI:60240"/>
    </cofactor>
</comment>
<dbReference type="GO" id="GO:0005634">
    <property type="term" value="C:nucleus"/>
    <property type="evidence" value="ECO:0007669"/>
    <property type="project" value="UniProtKB-SubCell"/>
</dbReference>
<dbReference type="Pfam" id="PF13359">
    <property type="entry name" value="DDE_Tnp_4"/>
    <property type="match status" value="1"/>
</dbReference>
<dbReference type="GO" id="GO:0046872">
    <property type="term" value="F:metal ion binding"/>
    <property type="evidence" value="ECO:0007669"/>
    <property type="project" value="UniProtKB-KW"/>
</dbReference>
<dbReference type="AlphaFoldDB" id="A0A0A1WVH7"/>
<keyword evidence="5" id="KW-0479">Metal-binding</keyword>
<accession>A0A0A1WVH7</accession>
<protein>
    <submittedName>
        <fullName evidence="10">Putative nuclease HARBI1</fullName>
    </submittedName>
</protein>
<dbReference type="EMBL" id="GBXI01014463">
    <property type="protein sequence ID" value="JAC99828.1"/>
    <property type="molecule type" value="Transcribed_RNA"/>
</dbReference>
<comment type="similarity">
    <text evidence="3">Belongs to the HARBI1 family.</text>
</comment>